<dbReference type="PANTHER" id="PTHR48125">
    <property type="entry name" value="LP07818P1"/>
    <property type="match status" value="1"/>
</dbReference>
<dbReference type="EMBL" id="OZ037952">
    <property type="protein sequence ID" value="CAL1715940.1"/>
    <property type="molecule type" value="Genomic_DNA"/>
</dbReference>
<gene>
    <name evidence="2" type="ORF">GFSPODELE1_LOCUS10504</name>
</gene>
<feature type="region of interest" description="Disordered" evidence="1">
    <location>
        <begin position="190"/>
        <end position="278"/>
    </location>
</feature>
<feature type="compositionally biased region" description="Polar residues" evidence="1">
    <location>
        <begin position="576"/>
        <end position="585"/>
    </location>
</feature>
<feature type="compositionally biased region" description="Basic and acidic residues" evidence="1">
    <location>
        <begin position="587"/>
        <end position="630"/>
    </location>
</feature>
<reference evidence="3" key="1">
    <citation type="submission" date="2024-04" db="EMBL/GenBank/DDBJ databases">
        <authorList>
            <person name="Shaw F."/>
            <person name="Minotto A."/>
        </authorList>
    </citation>
    <scope>NUCLEOTIDE SEQUENCE [LARGE SCALE GENOMIC DNA]</scope>
</reference>
<feature type="compositionally biased region" description="Low complexity" evidence="1">
    <location>
        <begin position="533"/>
        <end position="554"/>
    </location>
</feature>
<feature type="compositionally biased region" description="Polar residues" evidence="1">
    <location>
        <begin position="555"/>
        <end position="569"/>
    </location>
</feature>
<feature type="region of interest" description="Disordered" evidence="1">
    <location>
        <begin position="349"/>
        <end position="389"/>
    </location>
</feature>
<dbReference type="PANTHER" id="PTHR48125:SF12">
    <property type="entry name" value="AT HOOK TRANSCRIPTION FACTOR FAMILY-RELATED"/>
    <property type="match status" value="1"/>
</dbReference>
<feature type="compositionally biased region" description="Basic and acidic residues" evidence="1">
    <location>
        <begin position="804"/>
        <end position="820"/>
    </location>
</feature>
<feature type="compositionally biased region" description="Low complexity" evidence="1">
    <location>
        <begin position="735"/>
        <end position="749"/>
    </location>
</feature>
<evidence type="ECO:0000313" key="3">
    <source>
        <dbReference type="Proteomes" id="UP001497453"/>
    </source>
</evidence>
<feature type="region of interest" description="Disordered" evidence="1">
    <location>
        <begin position="452"/>
        <end position="479"/>
    </location>
</feature>
<sequence>MARRDPPSSSGILTNVFSFVSRELGSFVTTATGGEPTTIAPKASSSRDRLDAKLHDLTRRSAKRKRKEADHGNSLQDAMHSGPTREESSTLIPDDVHNTSSSLSRNNSNPRTLSRVQSSNSRRRSKSPAMPPPPTIPEHALKRTPSVTMPGSFYPRSPSLEPDYAASLEIRQPSRSRLSHFHSYDELLNDIEDDAGPSDSPRSGKSVNSPTRSDPSPSPIRINGGPSVRGVVDRFTDDADPSLMLPNPAISPRKGVSSRREQTKSSKMKGKERDMSSWDYDFSFSGDTSGEVRVRGIERELLEAREEHYRKELEQDPDSSAYLEEREQDKQRIRALEEEVARLKRQLAEQRLNRSRMDPTPPPAPPPPPPLWQSSSLPGTVSSTRNLIGPTSTTDSFLANARAALRPTSLPVEAPINAAVYGSRTKRTAVPTFNLPTEKMAAFLTEMKSAKLKRVNSGPRQPPRRVEADPNDSSINLSMSMRRDILKDLAERDRLERSISVDSDSQVGEKRKRSVENGALPQNASSKRRALEPSFSDSSSSSFASTASVPFTSSQASSSNGTYNRSWPTVSAPGTDITTPSLCSDNENDHEGEPTAEERLLATPTREHEEPPRTQTPEIHHDDDGDEQHMHQTNGIDLAVDREPTPLPLRKAPTPVSRIEQPQPVSSSSKNAFSKRIPSSPLPSATPKKPPPPARQRARLVSQRRAEVDEADEADESDQDPLDILFSPKPRKTNGKSSSSKPAASQPGPSRIPRRAEKKDSQASKDSSRRPSRPPSSASLRNAASHQPQPVAGPSTSNHTQRRRTLDEELRRAGDRLWREADEEEEQGNELEGGVLVGLGTQKRKGFLARGGGAGVPVYMGAGYVHGAEDDEP</sequence>
<feature type="compositionally biased region" description="Polar residues" evidence="1">
    <location>
        <begin position="663"/>
        <end position="672"/>
    </location>
</feature>
<feature type="compositionally biased region" description="Basic and acidic residues" evidence="1">
    <location>
        <begin position="258"/>
        <end position="276"/>
    </location>
</feature>
<organism evidence="2 3">
    <name type="scientific">Somion occarium</name>
    <dbReference type="NCBI Taxonomy" id="3059160"/>
    <lineage>
        <taxon>Eukaryota</taxon>
        <taxon>Fungi</taxon>
        <taxon>Dikarya</taxon>
        <taxon>Basidiomycota</taxon>
        <taxon>Agaricomycotina</taxon>
        <taxon>Agaricomycetes</taxon>
        <taxon>Polyporales</taxon>
        <taxon>Cerrenaceae</taxon>
        <taxon>Somion</taxon>
    </lineage>
</organism>
<feature type="region of interest" description="Disordered" evidence="1">
    <location>
        <begin position="500"/>
        <end position="829"/>
    </location>
</feature>
<name>A0ABP1E7B1_9APHY</name>
<accession>A0ABP1E7B1</accession>
<feature type="compositionally biased region" description="Acidic residues" evidence="1">
    <location>
        <begin position="709"/>
        <end position="721"/>
    </location>
</feature>
<protein>
    <submittedName>
        <fullName evidence="2">Uncharacterized protein</fullName>
    </submittedName>
</protein>
<evidence type="ECO:0000313" key="2">
    <source>
        <dbReference type="EMBL" id="CAL1715940.1"/>
    </source>
</evidence>
<feature type="compositionally biased region" description="Polar residues" evidence="1">
    <location>
        <begin position="200"/>
        <end position="215"/>
    </location>
</feature>
<feature type="compositionally biased region" description="Basic and acidic residues" evidence="1">
    <location>
        <begin position="45"/>
        <end position="59"/>
    </location>
</feature>
<dbReference type="Proteomes" id="UP001497453">
    <property type="component" value="Chromosome 9"/>
</dbReference>
<feature type="compositionally biased region" description="Basic and acidic residues" evidence="1">
    <location>
        <begin position="754"/>
        <end position="769"/>
    </location>
</feature>
<feature type="compositionally biased region" description="Pro residues" evidence="1">
    <location>
        <begin position="359"/>
        <end position="371"/>
    </location>
</feature>
<feature type="region of interest" description="Disordered" evidence="1">
    <location>
        <begin position="29"/>
        <end position="161"/>
    </location>
</feature>
<proteinExistence type="predicted"/>
<feature type="compositionally biased region" description="Polar residues" evidence="1">
    <location>
        <begin position="372"/>
        <end position="389"/>
    </location>
</feature>
<evidence type="ECO:0000256" key="1">
    <source>
        <dbReference type="SAM" id="MobiDB-lite"/>
    </source>
</evidence>
<keyword evidence="3" id="KW-1185">Reference proteome</keyword>
<feature type="compositionally biased region" description="Low complexity" evidence="1">
    <location>
        <begin position="775"/>
        <end position="785"/>
    </location>
</feature>
<feature type="compositionally biased region" description="Low complexity" evidence="1">
    <location>
        <begin position="678"/>
        <end position="687"/>
    </location>
</feature>
<feature type="compositionally biased region" description="Low complexity" evidence="1">
    <location>
        <begin position="98"/>
        <end position="120"/>
    </location>
</feature>